<evidence type="ECO:0000256" key="2">
    <source>
        <dbReference type="ARBA" id="ARBA00008558"/>
    </source>
</evidence>
<dbReference type="SUPFAM" id="SSF48208">
    <property type="entry name" value="Six-hairpin glycosidases"/>
    <property type="match status" value="1"/>
</dbReference>
<dbReference type="InterPro" id="IPR012341">
    <property type="entry name" value="6hp_glycosidase-like_sf"/>
</dbReference>
<dbReference type="AlphaFoldDB" id="N2BEW9"/>
<sequence length="391" mass="45304">MRSLLKTEVKKHLETGILPFWQGMKDETYGGFYGYMGYDRNIDQKAVKGSILNSRILWFFSNAYTLLHKEELLESARHAYCFLKEHCLDREYGGVYWSLTYNGDAADATKHTYAQAFAIYALSSYYEASNDRQALEAARSLYRLVEEKCADDQGYREAFERDFQPAENDKLSENGVMADRTMNTLLHVFEAYTELYRVSKDACVADRLRDMLELVAEKIYNPKLGRQEVFFDNNRKSLIDLYSYGHDIEAAWLLDRGVEVLGDTYDAEKIASITKEITANIYDRAYIDHSLVNEAENGIVDTTRVWWVQAEAVVGFLNGYEKQQDEKYLEAAVDIWGYIRDYLVDQRPGSEWFAKLDKDANPIPAPIMEPWKCPYHNGRMCFEVIKRLKGV</sequence>
<evidence type="ECO:0000256" key="4">
    <source>
        <dbReference type="HAMAP-Rule" id="MF_00929"/>
    </source>
</evidence>
<organism evidence="5 6">
    <name type="scientific">Eubacterium plexicaudatum ASF492</name>
    <dbReference type="NCBI Taxonomy" id="1235802"/>
    <lineage>
        <taxon>Bacteria</taxon>
        <taxon>Bacillati</taxon>
        <taxon>Bacillota</taxon>
        <taxon>Clostridia</taxon>
        <taxon>Eubacteriales</taxon>
        <taxon>Eubacteriaceae</taxon>
        <taxon>Eubacterium</taxon>
    </lineage>
</organism>
<comment type="similarity">
    <text evidence="2">Belongs to the N-acylglucosamine 2-epimerase family.</text>
</comment>
<dbReference type="PANTHER" id="PTHR15108">
    <property type="entry name" value="N-ACYLGLUCOSAMINE-2-EPIMERASE"/>
    <property type="match status" value="1"/>
</dbReference>
<dbReference type="InterPro" id="IPR028584">
    <property type="entry name" value="Cellobiose_2_epim"/>
</dbReference>
<keyword evidence="6" id="KW-1185">Reference proteome</keyword>
<comment type="function">
    <text evidence="4">Catalyzes the reversible epimerization of cellobiose to 4-O-beta-D-glucopyranosyl-D-mannose (Glc-Man).</text>
</comment>
<dbReference type="STRING" id="1235802.C823_00551"/>
<keyword evidence="3 4" id="KW-0413">Isomerase</keyword>
<dbReference type="HAMAP" id="MF_00929">
    <property type="entry name" value="Cellobiose_2_epim"/>
    <property type="match status" value="1"/>
</dbReference>
<accession>N2BEW9</accession>
<comment type="similarity">
    <text evidence="4">Belongs to the cellobiose 2-epimerase family.</text>
</comment>
<dbReference type="Pfam" id="PF07221">
    <property type="entry name" value="GlcNAc_2-epim"/>
    <property type="match status" value="1"/>
</dbReference>
<evidence type="ECO:0000313" key="6">
    <source>
        <dbReference type="Proteomes" id="UP000012589"/>
    </source>
</evidence>
<dbReference type="HOGENOM" id="CLU_046651_3_0_9"/>
<dbReference type="Gene3D" id="1.50.10.10">
    <property type="match status" value="1"/>
</dbReference>
<gene>
    <name evidence="5" type="ORF">C823_00551</name>
</gene>
<proteinExistence type="inferred from homology"/>
<comment type="catalytic activity">
    <reaction evidence="1 4">
        <text>D-cellobiose = beta-D-glucosyl-(1-&gt;4)-D-mannopyranose</text>
        <dbReference type="Rhea" id="RHEA:23384"/>
        <dbReference type="ChEBI" id="CHEBI:17057"/>
        <dbReference type="ChEBI" id="CHEBI:47931"/>
        <dbReference type="EC" id="5.1.3.11"/>
    </reaction>
</comment>
<protein>
    <recommendedName>
        <fullName evidence="4">Cellobiose 2-epimerase</fullName>
        <shortName evidence="4">CE</shortName>
        <ecNumber evidence="4">5.1.3.11</ecNumber>
    </recommendedName>
</protein>
<dbReference type="InterPro" id="IPR008928">
    <property type="entry name" value="6-hairpin_glycosidase_sf"/>
</dbReference>
<dbReference type="EC" id="5.1.3.11" evidence="4"/>
<evidence type="ECO:0000313" key="5">
    <source>
        <dbReference type="EMBL" id="EMZ37063.1"/>
    </source>
</evidence>
<dbReference type="eggNOG" id="COG2942">
    <property type="taxonomic scope" value="Bacteria"/>
</dbReference>
<comment type="caution">
    <text evidence="5">The sequence shown here is derived from an EMBL/GenBank/DDBJ whole genome shotgun (WGS) entry which is preliminary data.</text>
</comment>
<dbReference type="InterPro" id="IPR010819">
    <property type="entry name" value="AGE/CE"/>
</dbReference>
<dbReference type="EMBL" id="AQFT01000015">
    <property type="protein sequence ID" value="EMZ37063.1"/>
    <property type="molecule type" value="Genomic_DNA"/>
</dbReference>
<name>N2BEW9_9FIRM</name>
<dbReference type="PATRIC" id="fig|1235802.3.peg.576"/>
<evidence type="ECO:0000256" key="1">
    <source>
        <dbReference type="ARBA" id="ARBA00001470"/>
    </source>
</evidence>
<dbReference type="Proteomes" id="UP000012589">
    <property type="component" value="Unassembled WGS sequence"/>
</dbReference>
<reference evidence="5 6" key="1">
    <citation type="journal article" date="2014" name="Genome Announc.">
        <title>Draft genome sequences of the altered schaedler flora, a defined bacterial community from gnotobiotic mice.</title>
        <authorList>
            <person name="Wannemuehler M.J."/>
            <person name="Overstreet A.M."/>
            <person name="Ward D.V."/>
            <person name="Phillips G.J."/>
        </authorList>
    </citation>
    <scope>NUCLEOTIDE SEQUENCE [LARGE SCALE GENOMIC DNA]</scope>
    <source>
        <strain evidence="5 6">ASF492</strain>
    </source>
</reference>
<evidence type="ECO:0000256" key="3">
    <source>
        <dbReference type="ARBA" id="ARBA00023235"/>
    </source>
</evidence>
<dbReference type="GO" id="GO:0047736">
    <property type="term" value="F:cellobiose epimerase activity"/>
    <property type="evidence" value="ECO:0007669"/>
    <property type="project" value="UniProtKB-UniRule"/>
</dbReference>
<dbReference type="GO" id="GO:0005975">
    <property type="term" value="P:carbohydrate metabolic process"/>
    <property type="evidence" value="ECO:0007669"/>
    <property type="project" value="InterPro"/>
</dbReference>